<sequence length="164" mass="18805">MEIAFERFIPADFCAMVINFIGETRLEFQVQLPRSPMAVISDEESTPWALDLSANTPSNNTIWQIQVDQFLLMAWFNRVHSLFIDMAIGYMQLYIDTINFIPFPYHLQQEVDNQWSLIVRHVCMSSIYTIVECGVGSTKTPKNMELKAKALFKALVGRSFNLGS</sequence>
<name>A0A0L6V2X7_9BASI</name>
<reference evidence="1 2" key="1">
    <citation type="submission" date="2015-08" db="EMBL/GenBank/DDBJ databases">
        <title>Next Generation Sequencing and Analysis of the Genome of Puccinia sorghi L Schw, the Causal Agent of Maize Common Rust.</title>
        <authorList>
            <person name="Rochi L."/>
            <person name="Burguener G."/>
            <person name="Darino M."/>
            <person name="Turjanski A."/>
            <person name="Kreff E."/>
            <person name="Dieguez M.J."/>
            <person name="Sacco F."/>
        </authorList>
    </citation>
    <scope>NUCLEOTIDE SEQUENCE [LARGE SCALE GENOMIC DNA]</scope>
    <source>
        <strain evidence="1 2">RO10H11247</strain>
    </source>
</reference>
<protein>
    <submittedName>
        <fullName evidence="1">Uncharacterized protein</fullName>
    </submittedName>
</protein>
<comment type="caution">
    <text evidence="1">The sequence shown here is derived from an EMBL/GenBank/DDBJ whole genome shotgun (WGS) entry which is preliminary data.</text>
</comment>
<proteinExistence type="predicted"/>
<accession>A0A0L6V2X7</accession>
<dbReference type="Proteomes" id="UP000037035">
    <property type="component" value="Unassembled WGS sequence"/>
</dbReference>
<dbReference type="AlphaFoldDB" id="A0A0L6V2X7"/>
<evidence type="ECO:0000313" key="2">
    <source>
        <dbReference type="Proteomes" id="UP000037035"/>
    </source>
</evidence>
<evidence type="ECO:0000313" key="1">
    <source>
        <dbReference type="EMBL" id="KNZ55129.1"/>
    </source>
</evidence>
<gene>
    <name evidence="1" type="ORF">VP01_2759g3</name>
</gene>
<dbReference type="EMBL" id="LAVV01007678">
    <property type="protein sequence ID" value="KNZ55129.1"/>
    <property type="molecule type" value="Genomic_DNA"/>
</dbReference>
<organism evidence="1 2">
    <name type="scientific">Puccinia sorghi</name>
    <dbReference type="NCBI Taxonomy" id="27349"/>
    <lineage>
        <taxon>Eukaryota</taxon>
        <taxon>Fungi</taxon>
        <taxon>Dikarya</taxon>
        <taxon>Basidiomycota</taxon>
        <taxon>Pucciniomycotina</taxon>
        <taxon>Pucciniomycetes</taxon>
        <taxon>Pucciniales</taxon>
        <taxon>Pucciniaceae</taxon>
        <taxon>Puccinia</taxon>
    </lineage>
</organism>
<keyword evidence="2" id="KW-1185">Reference proteome</keyword>
<dbReference type="VEuPathDB" id="FungiDB:VP01_2759g3"/>